<dbReference type="Pfam" id="PF12708">
    <property type="entry name" value="Pect-lyase_RHGA_epim"/>
    <property type="match status" value="2"/>
</dbReference>
<dbReference type="GO" id="GO:0016829">
    <property type="term" value="F:lyase activity"/>
    <property type="evidence" value="ECO:0007669"/>
    <property type="project" value="UniProtKB-KW"/>
</dbReference>
<dbReference type="InterPro" id="IPR039279">
    <property type="entry name" value="QRT3-like"/>
</dbReference>
<dbReference type="FunFam" id="2.160.20.10:FF:000049">
    <property type="entry name" value="Putative exo-beta-1,3-glucanase"/>
    <property type="match status" value="1"/>
</dbReference>
<dbReference type="CDD" id="cd23668">
    <property type="entry name" value="GH55_beta13glucanase-like"/>
    <property type="match status" value="1"/>
</dbReference>
<evidence type="ECO:0000259" key="2">
    <source>
        <dbReference type="Pfam" id="PF12708"/>
    </source>
</evidence>
<feature type="compositionally biased region" description="Basic and acidic residues" evidence="1">
    <location>
        <begin position="1303"/>
        <end position="1319"/>
    </location>
</feature>
<gene>
    <name evidence="3" type="ORF">D6D10_09157</name>
</gene>
<reference evidence="3 4" key="1">
    <citation type="submission" date="2018-10" db="EMBL/GenBank/DDBJ databases">
        <title>Fifty Aureobasidium pullulans genomes reveal a recombining polyextremotolerant generalist.</title>
        <authorList>
            <person name="Gostincar C."/>
            <person name="Turk M."/>
            <person name="Zajc J."/>
            <person name="Gunde-Cimerman N."/>
        </authorList>
    </citation>
    <scope>NUCLEOTIDE SEQUENCE [LARGE SCALE GENOMIC DNA]</scope>
    <source>
        <strain evidence="3 4">EXF-9785</strain>
    </source>
</reference>
<proteinExistence type="predicted"/>
<feature type="compositionally biased region" description="Low complexity" evidence="1">
    <location>
        <begin position="1440"/>
        <end position="1481"/>
    </location>
</feature>
<keyword evidence="3" id="KW-0456">Lyase</keyword>
<feature type="region of interest" description="Disordered" evidence="1">
    <location>
        <begin position="1294"/>
        <end position="1326"/>
    </location>
</feature>
<feature type="domain" description="Rhamnogalacturonase A/B/Epimerase-like pectate lyase" evidence="2">
    <location>
        <begin position="92"/>
        <end position="331"/>
    </location>
</feature>
<feature type="compositionally biased region" description="Pro residues" evidence="1">
    <location>
        <begin position="1096"/>
        <end position="1108"/>
    </location>
</feature>
<comment type="caution">
    <text evidence="3">The sequence shown here is derived from an EMBL/GenBank/DDBJ whole genome shotgun (WGS) entry which is preliminary data.</text>
</comment>
<dbReference type="GO" id="GO:0004650">
    <property type="term" value="F:polygalacturonase activity"/>
    <property type="evidence" value="ECO:0007669"/>
    <property type="project" value="InterPro"/>
</dbReference>
<dbReference type="InterPro" id="IPR011050">
    <property type="entry name" value="Pectin_lyase_fold/virulence"/>
</dbReference>
<dbReference type="InterPro" id="IPR012334">
    <property type="entry name" value="Pectin_lyas_fold"/>
</dbReference>
<dbReference type="PANTHER" id="PTHR33928:SF2">
    <property type="entry name" value="PECTATE LYASE SUPERFAMILY PROTEIN DOMAIN-CONTAINING PROTEIN-RELATED"/>
    <property type="match status" value="1"/>
</dbReference>
<name>A0A4S9E5D9_AURPU</name>
<feature type="compositionally biased region" description="Polar residues" evidence="1">
    <location>
        <begin position="1015"/>
        <end position="1024"/>
    </location>
</feature>
<sequence length="1658" mass="178932">MPPGLPSPPPSYMVDNQGNTFGAAPDKGVLNGPVTSIFNDLNRTISNVTDAAGKTLDHTLNSVLNRRASGYWLAEMGDQGQMPYAPSGYKFFRDVTEYGAVGDGITDDTAAINRAVSDGDRCGEGCGSTSVLGALVYFPPGTYLVTTPIIQYYYTQFVGNPQDPPTIKGSTNFSGIALIDTDVYIPKANGDEWYINQNQFYRQIRNFIIDLTQMPNDIVQGDQTYVPCGIHWQVAQATSLQNIVFNMPVSGQVVNSGSNSTKAVGIFQENGSGGFVSDLTFNYGNIGYRAGSQQMTARNLVFNSCLTAVSSIWNWGWVWQSITVNNCYQAFDCSNFGGIAGQGTGSMSIIDSHFNSVPYAIALTAGGPYPALYLDNLLVDGPNSHQIVFYSGHADSLLEVTQGDSLTVNGWAMGHRFQDINDEGNNTHGYISPNPKRPSSLNSNNNLFAVSRPQYASLGSGDVVNVLSKGVKNDGTGDQTSLINSILSSSVGSLVFFPAGVYIVKGTVEVPVGSKIVGSAWSQIMASGSYFEDETDPKVMFRVGKPGDSGTVELSDLMFTVQGATAGAILVEWNVKATSQGSAGMWDCHFRVGGAAKSRLQFKDCPKGASDVDPKCIAASLLMHVTKQSSGYFENIWGWTADHDLDLPVEGNTTTSTQLNVYAGRGFLIESQGPSWFYGSSVEHNVLYQYQLVGAKDIYLGCMQTETPYFQPNPPATKPFTIGKFTEDPTYPMCDGSQDNCEEAYALRILNSTDIFVYGAGLYSFFFDFTQGCLTTESCQQRLVETSYSQGVWVLNLFTKGAIEVVSPLGGILPVYSNDTQEQYTTEVSVWTPLGDTGADIGGYVPGNSSDGVTTDGNNTYVFIDPSVWTEEDPTIQCQPPCTFILPPFQLSTTTTITFPLYTTSLNVAWTTTVTYTDTSGRKTSSKTVTRTVQTTTLTIPAVTTTAIPYWEVPFPNPTAKDPNNTVIYVTESIQPSPFVITDDPNPERKSGVTHPLNTRTITPPPYPYSFTTPNQEATPTNRPSSTTISSSSGGAVVTHRTSSHAPTLVTIHTGRPSPTCRSLFGCGTRCKLFCHGPCLLNCTPHNTDWPDSNDPEPPTPPPGPPPGGEECQEGDEGCGDDEEEDEKCDASLSPGLSPFELAEGLIYCVDFKNTPTTNDDAGYLLDSTAHNRCAEPYGIEFTLANQGYTGPLPPRTIRYQLWDPWFDVVAGRKSQKFVKRVPNEPDQLMDLPPQYCLHPSPGTKIWNEALGGWANDDSNGVEYGEGSPRSDPGVNGINLRCFDVLGGNPVKRDLAASSNETTLDKNTWETRDEQHHGQDSSSSGLDGRVVQHLRSLIGLAANKLGNWHSGLAKSGVQVSPRRRTDDQPRIKGRQAVANALGLGSGGSFTDGSVYKHFVCPNDDYDPCANGDSGCDSSYAMGQYADSDYVSLDSKVYTGPTSGLGTSTGTASGPTKESSTTEKTSSIPISVVTITTTLPTPTHTPPPPTTTTTYVTVDKPPPHTTVDVPPPPTTTPPIFSYNNDEYPGEFEFYFHSQQQLGPNHEPFKLITGLAGFERPEGTDWEVCRMNGTNLVSEKETYVGDAEVPEMKSSIATVRAYGDTCSYAETQNEHDADEGDVVGNLTCPKLGDATCIKGTDHATACYTVFFTSLVLCSWN</sequence>
<dbReference type="EMBL" id="QZAV01000359">
    <property type="protein sequence ID" value="THX28560.1"/>
    <property type="molecule type" value="Genomic_DNA"/>
</dbReference>
<feature type="region of interest" description="Disordered" evidence="1">
    <location>
        <begin position="1090"/>
        <end position="1134"/>
    </location>
</feature>
<organism evidence="3 4">
    <name type="scientific">Aureobasidium pullulans</name>
    <name type="common">Black yeast</name>
    <name type="synonym">Pullularia pullulans</name>
    <dbReference type="NCBI Taxonomy" id="5580"/>
    <lineage>
        <taxon>Eukaryota</taxon>
        <taxon>Fungi</taxon>
        <taxon>Dikarya</taxon>
        <taxon>Ascomycota</taxon>
        <taxon>Pezizomycotina</taxon>
        <taxon>Dothideomycetes</taxon>
        <taxon>Dothideomycetidae</taxon>
        <taxon>Dothideales</taxon>
        <taxon>Saccotheciaceae</taxon>
        <taxon>Aureobasidium</taxon>
    </lineage>
</organism>
<dbReference type="SUPFAM" id="SSF51126">
    <property type="entry name" value="Pectin lyase-like"/>
    <property type="match status" value="2"/>
</dbReference>
<feature type="region of interest" description="Disordered" evidence="1">
    <location>
        <begin position="978"/>
        <end position="1055"/>
    </location>
</feature>
<feature type="domain" description="Rhamnogalacturonase A/B/Epimerase-like pectate lyase" evidence="2">
    <location>
        <begin position="464"/>
        <end position="528"/>
    </location>
</feature>
<accession>A0A4S9E5D9</accession>
<dbReference type="Gene3D" id="2.160.20.10">
    <property type="entry name" value="Single-stranded right-handed beta-helix, Pectin lyase-like"/>
    <property type="match status" value="2"/>
</dbReference>
<protein>
    <submittedName>
        <fullName evidence="3">Pectin lyase-like protein</fullName>
    </submittedName>
</protein>
<feature type="region of interest" description="Disordered" evidence="1">
    <location>
        <begin position="1440"/>
        <end position="1513"/>
    </location>
</feature>
<feature type="compositionally biased region" description="Acidic residues" evidence="1">
    <location>
        <begin position="1111"/>
        <end position="1128"/>
    </location>
</feature>
<evidence type="ECO:0000313" key="3">
    <source>
        <dbReference type="EMBL" id="THX28560.1"/>
    </source>
</evidence>
<dbReference type="InterPro" id="IPR024535">
    <property type="entry name" value="RHGA/B-epi-like_pectate_lyase"/>
</dbReference>
<evidence type="ECO:0000313" key="4">
    <source>
        <dbReference type="Proteomes" id="UP000308953"/>
    </source>
</evidence>
<dbReference type="Proteomes" id="UP000308953">
    <property type="component" value="Unassembled WGS sequence"/>
</dbReference>
<dbReference type="PANTHER" id="PTHR33928">
    <property type="entry name" value="POLYGALACTURONASE QRT3"/>
    <property type="match status" value="1"/>
</dbReference>
<evidence type="ECO:0000256" key="1">
    <source>
        <dbReference type="SAM" id="MobiDB-lite"/>
    </source>
</evidence>